<dbReference type="KEGG" id="mbr:MONBRDRAFT_33179"/>
<dbReference type="PRINTS" id="PR00153">
    <property type="entry name" value="CSAPPISMRASE"/>
</dbReference>
<evidence type="ECO:0000256" key="1">
    <source>
        <dbReference type="ARBA" id="ARBA00000971"/>
    </source>
</evidence>
<evidence type="ECO:0000256" key="13">
    <source>
        <dbReference type="ARBA" id="ARBA00059766"/>
    </source>
</evidence>
<dbReference type="PANTHER" id="PTHR11071">
    <property type="entry name" value="PEPTIDYL-PROLYL CIS-TRANS ISOMERASE"/>
    <property type="match status" value="1"/>
</dbReference>
<dbReference type="EC" id="5.2.1.8" evidence="14"/>
<dbReference type="PROSITE" id="PS00170">
    <property type="entry name" value="CSA_PPIASE_1"/>
    <property type="match status" value="1"/>
</dbReference>
<comment type="catalytic activity">
    <reaction evidence="1 14">
        <text>[protein]-peptidylproline (omega=180) = [protein]-peptidylproline (omega=0)</text>
        <dbReference type="Rhea" id="RHEA:16237"/>
        <dbReference type="Rhea" id="RHEA-COMP:10747"/>
        <dbReference type="Rhea" id="RHEA-COMP:10748"/>
        <dbReference type="ChEBI" id="CHEBI:83833"/>
        <dbReference type="ChEBI" id="CHEBI:83834"/>
        <dbReference type="EC" id="5.2.1.8"/>
    </reaction>
</comment>
<evidence type="ECO:0000256" key="6">
    <source>
        <dbReference type="ARBA" id="ARBA00022728"/>
    </source>
</evidence>
<sequence>MAESETPTATAATGNSNGRVHEAVAASAQPELKADPVQAGPEAKRVKADEGVENPIVFFDVDIAGQTVGRMKFELFADTCPNTAENFRQLCTGEYRKDGVPIGYKNCSFHRVIKDFMIQGGDFVNGNGTGIDSIYGGAFRDENFIHKHTAPGDLSMANSGPHTNGCQFFITCTNCNFLDDKHVVFGKLIEGLLVMRKIESIPTGPDNKPKLDVKISQCGQM</sequence>
<dbReference type="AlphaFoldDB" id="A9V3J4"/>
<evidence type="ECO:0000256" key="3">
    <source>
        <dbReference type="ARBA" id="ARBA00004496"/>
    </source>
</evidence>
<keyword evidence="10" id="KW-0508">mRNA splicing</keyword>
<dbReference type="InParanoid" id="A9V3J4"/>
<organism evidence="17 18">
    <name type="scientific">Monosiga brevicollis</name>
    <name type="common">Choanoflagellate</name>
    <dbReference type="NCBI Taxonomy" id="81824"/>
    <lineage>
        <taxon>Eukaryota</taxon>
        <taxon>Choanoflagellata</taxon>
        <taxon>Craspedida</taxon>
        <taxon>Salpingoecidae</taxon>
        <taxon>Monosiga</taxon>
    </lineage>
</organism>
<dbReference type="EMBL" id="CH991557">
    <property type="protein sequence ID" value="EDQ87923.1"/>
    <property type="molecule type" value="Genomic_DNA"/>
</dbReference>
<evidence type="ECO:0000256" key="15">
    <source>
        <dbReference type="SAM" id="MobiDB-lite"/>
    </source>
</evidence>
<dbReference type="eggNOG" id="KOG0879">
    <property type="taxonomic scope" value="Eukaryota"/>
</dbReference>
<keyword evidence="18" id="KW-1185">Reference proteome</keyword>
<dbReference type="GO" id="GO:0006457">
    <property type="term" value="P:protein folding"/>
    <property type="evidence" value="ECO:0000318"/>
    <property type="project" value="GO_Central"/>
</dbReference>
<dbReference type="GO" id="GO:0016018">
    <property type="term" value="F:cyclosporin A binding"/>
    <property type="evidence" value="ECO:0000318"/>
    <property type="project" value="GO_Central"/>
</dbReference>
<evidence type="ECO:0000256" key="10">
    <source>
        <dbReference type="ARBA" id="ARBA00023187"/>
    </source>
</evidence>
<dbReference type="GO" id="GO:0016607">
    <property type="term" value="C:nuclear speck"/>
    <property type="evidence" value="ECO:0007669"/>
    <property type="project" value="UniProtKB-SubCell"/>
</dbReference>
<comment type="subcellular location">
    <subcellularLocation>
        <location evidence="3">Cytoplasm</location>
    </subcellularLocation>
    <subcellularLocation>
        <location evidence="2">Nucleus speckle</location>
    </subcellularLocation>
</comment>
<dbReference type="GeneID" id="5892523"/>
<evidence type="ECO:0000256" key="8">
    <source>
        <dbReference type="ARBA" id="ARBA00023110"/>
    </source>
</evidence>
<evidence type="ECO:0000313" key="18">
    <source>
        <dbReference type="Proteomes" id="UP000001357"/>
    </source>
</evidence>
<dbReference type="GO" id="GO:0008380">
    <property type="term" value="P:RNA splicing"/>
    <property type="evidence" value="ECO:0007669"/>
    <property type="project" value="UniProtKB-KW"/>
</dbReference>
<evidence type="ECO:0000256" key="11">
    <source>
        <dbReference type="ARBA" id="ARBA00023235"/>
    </source>
</evidence>
<dbReference type="RefSeq" id="XP_001747456.1">
    <property type="nucleotide sequence ID" value="XM_001747404.1"/>
</dbReference>
<keyword evidence="12" id="KW-0539">Nucleus</keyword>
<evidence type="ECO:0000256" key="7">
    <source>
        <dbReference type="ARBA" id="ARBA00022990"/>
    </source>
</evidence>
<name>A9V3J4_MONBE</name>
<feature type="domain" description="PPIase cyclophilin-type" evidence="16">
    <location>
        <begin position="58"/>
        <end position="220"/>
    </location>
</feature>
<dbReference type="GO" id="GO:0006397">
    <property type="term" value="P:mRNA processing"/>
    <property type="evidence" value="ECO:0007669"/>
    <property type="project" value="UniProtKB-KW"/>
</dbReference>
<comment type="function">
    <text evidence="14">PPIases accelerate the folding of proteins. It catalyzes the cis-trans isomerization of proline imidic peptide bonds in oligopeptides.</text>
</comment>
<dbReference type="PANTHER" id="PTHR11071:SF561">
    <property type="entry name" value="PEPTIDYL-PROLYL CIS-TRANS ISOMERASE D-RELATED"/>
    <property type="match status" value="1"/>
</dbReference>
<evidence type="ECO:0000256" key="4">
    <source>
        <dbReference type="ARBA" id="ARBA00022490"/>
    </source>
</evidence>
<dbReference type="STRING" id="81824.A9V3J4"/>
<dbReference type="SUPFAM" id="SSF50891">
    <property type="entry name" value="Cyclophilin-like"/>
    <property type="match status" value="1"/>
</dbReference>
<dbReference type="CDD" id="cd01926">
    <property type="entry name" value="cyclophilin_ABH_like"/>
    <property type="match status" value="1"/>
</dbReference>
<dbReference type="GO" id="GO:0005681">
    <property type="term" value="C:spliceosomal complex"/>
    <property type="evidence" value="ECO:0007669"/>
    <property type="project" value="UniProtKB-KW"/>
</dbReference>
<evidence type="ECO:0000256" key="12">
    <source>
        <dbReference type="ARBA" id="ARBA00023242"/>
    </source>
</evidence>
<keyword evidence="8 14" id="KW-0697">Rotamase</keyword>
<keyword evidence="5" id="KW-0507">mRNA processing</keyword>
<evidence type="ECO:0000256" key="14">
    <source>
        <dbReference type="RuleBase" id="RU363019"/>
    </source>
</evidence>
<dbReference type="PROSITE" id="PS50072">
    <property type="entry name" value="CSA_PPIASE_2"/>
    <property type="match status" value="1"/>
</dbReference>
<evidence type="ECO:0000256" key="9">
    <source>
        <dbReference type="ARBA" id="ARBA00023186"/>
    </source>
</evidence>
<keyword evidence="4" id="KW-0963">Cytoplasm</keyword>
<evidence type="ECO:0000256" key="2">
    <source>
        <dbReference type="ARBA" id="ARBA00004324"/>
    </source>
</evidence>
<dbReference type="OMA" id="XANSGPS"/>
<proteinExistence type="inferred from homology"/>
<reference evidence="17 18" key="1">
    <citation type="journal article" date="2008" name="Nature">
        <title>The genome of the choanoflagellate Monosiga brevicollis and the origin of metazoans.</title>
        <authorList>
            <consortium name="JGI Sequencing"/>
            <person name="King N."/>
            <person name="Westbrook M.J."/>
            <person name="Young S.L."/>
            <person name="Kuo A."/>
            <person name="Abedin M."/>
            <person name="Chapman J."/>
            <person name="Fairclough S."/>
            <person name="Hellsten U."/>
            <person name="Isogai Y."/>
            <person name="Letunic I."/>
            <person name="Marr M."/>
            <person name="Pincus D."/>
            <person name="Putnam N."/>
            <person name="Rokas A."/>
            <person name="Wright K.J."/>
            <person name="Zuzow R."/>
            <person name="Dirks W."/>
            <person name="Good M."/>
            <person name="Goodstein D."/>
            <person name="Lemons D."/>
            <person name="Li W."/>
            <person name="Lyons J.B."/>
            <person name="Morris A."/>
            <person name="Nichols S."/>
            <person name="Richter D.J."/>
            <person name="Salamov A."/>
            <person name="Bork P."/>
            <person name="Lim W.A."/>
            <person name="Manning G."/>
            <person name="Miller W.T."/>
            <person name="McGinnis W."/>
            <person name="Shapiro H."/>
            <person name="Tjian R."/>
            <person name="Grigoriev I.V."/>
            <person name="Rokhsar D."/>
        </authorList>
    </citation>
    <scope>NUCLEOTIDE SEQUENCE [LARGE SCALE GENOMIC DNA]</scope>
    <source>
        <strain evidence="18">MX1 / ATCC 50154</strain>
    </source>
</reference>
<comment type="function">
    <text evidence="13">PPIase that catalyzes the cis-trans isomerization of proline imidic peptide bonds in oligopeptides and may therefore assist protein folding. Participates in pre-mRNA splicing. May play a role in the assembly of the U4/U5/U6 tri-snRNP complex, one of the building blocks of the spliceosome. May act as a chaperone.</text>
</comment>
<dbReference type="Proteomes" id="UP000001357">
    <property type="component" value="Unassembled WGS sequence"/>
</dbReference>
<feature type="compositionally biased region" description="Low complexity" evidence="15">
    <location>
        <begin position="1"/>
        <end position="13"/>
    </location>
</feature>
<accession>A9V3J4</accession>
<keyword evidence="7" id="KW-0007">Acetylation</keyword>
<evidence type="ECO:0000259" key="16">
    <source>
        <dbReference type="PROSITE" id="PS50072"/>
    </source>
</evidence>
<evidence type="ECO:0000313" key="17">
    <source>
        <dbReference type="EMBL" id="EDQ87923.1"/>
    </source>
</evidence>
<dbReference type="GO" id="GO:0003755">
    <property type="term" value="F:peptidyl-prolyl cis-trans isomerase activity"/>
    <property type="evidence" value="ECO:0000318"/>
    <property type="project" value="GO_Central"/>
</dbReference>
<dbReference type="InterPro" id="IPR029000">
    <property type="entry name" value="Cyclophilin-like_dom_sf"/>
</dbReference>
<keyword evidence="9" id="KW-0143">Chaperone</keyword>
<keyword evidence="11 14" id="KW-0413">Isomerase</keyword>
<dbReference type="FunFam" id="2.40.100.10:FF:000017">
    <property type="entry name" value="Peptidyl-prolyl cis-trans isomerase"/>
    <property type="match status" value="1"/>
</dbReference>
<dbReference type="FunCoup" id="A9V3J4">
    <property type="interactions" value="1780"/>
</dbReference>
<feature type="region of interest" description="Disordered" evidence="15">
    <location>
        <begin position="1"/>
        <end position="43"/>
    </location>
</feature>
<evidence type="ECO:0000256" key="5">
    <source>
        <dbReference type="ARBA" id="ARBA00022664"/>
    </source>
</evidence>
<comment type="similarity">
    <text evidence="14">Belongs to the cyclophilin-type PPIase family.</text>
</comment>
<dbReference type="GO" id="GO:0005737">
    <property type="term" value="C:cytoplasm"/>
    <property type="evidence" value="ECO:0000318"/>
    <property type="project" value="GO_Central"/>
</dbReference>
<dbReference type="Gene3D" id="2.40.100.10">
    <property type="entry name" value="Cyclophilin-like"/>
    <property type="match status" value="1"/>
</dbReference>
<dbReference type="InterPro" id="IPR020892">
    <property type="entry name" value="Cyclophilin-type_PPIase_CS"/>
</dbReference>
<dbReference type="InterPro" id="IPR002130">
    <property type="entry name" value="Cyclophilin-type_PPIase_dom"/>
</dbReference>
<gene>
    <name evidence="17" type="ORF">MONBRDRAFT_33179</name>
</gene>
<protein>
    <recommendedName>
        <fullName evidence="14">Peptidyl-prolyl cis-trans isomerase</fullName>
        <shortName evidence="14">PPIase</shortName>
        <ecNumber evidence="14">5.2.1.8</ecNumber>
    </recommendedName>
</protein>
<keyword evidence="6" id="KW-0747">Spliceosome</keyword>
<dbReference type="Pfam" id="PF00160">
    <property type="entry name" value="Pro_isomerase"/>
    <property type="match status" value="1"/>
</dbReference>